<organism evidence="2 3">
    <name type="scientific">Turneriella parva (strain ATCC BAA-1111 / DSM 21527 / NCTC 11395 / H)</name>
    <name type="common">Leptospira parva</name>
    <dbReference type="NCBI Taxonomy" id="869212"/>
    <lineage>
        <taxon>Bacteria</taxon>
        <taxon>Pseudomonadati</taxon>
        <taxon>Spirochaetota</taxon>
        <taxon>Spirochaetia</taxon>
        <taxon>Leptospirales</taxon>
        <taxon>Leptospiraceae</taxon>
        <taxon>Turneriella</taxon>
    </lineage>
</organism>
<gene>
    <name evidence="2" type="ordered locus">Turpa_0400</name>
</gene>
<dbReference type="InterPro" id="IPR029045">
    <property type="entry name" value="ClpP/crotonase-like_dom_sf"/>
</dbReference>
<dbReference type="KEGG" id="tpx:Turpa_0400"/>
<dbReference type="EMBL" id="CP002959">
    <property type="protein sequence ID" value="AFM11056.1"/>
    <property type="molecule type" value="Genomic_DNA"/>
</dbReference>
<dbReference type="CDD" id="cd06558">
    <property type="entry name" value="crotonase-like"/>
    <property type="match status" value="1"/>
</dbReference>
<dbReference type="PATRIC" id="fig|869212.3.peg.371"/>
<dbReference type="Pfam" id="PF00378">
    <property type="entry name" value="ECH_1"/>
    <property type="match status" value="1"/>
</dbReference>
<dbReference type="STRING" id="869212.Turpa_0400"/>
<comment type="similarity">
    <text evidence="1">Belongs to the enoyl-CoA hydratase/isomerase family.</text>
</comment>
<evidence type="ECO:0000313" key="2">
    <source>
        <dbReference type="EMBL" id="AFM11056.1"/>
    </source>
</evidence>
<dbReference type="HOGENOM" id="CLU_009834_7_4_12"/>
<dbReference type="RefSeq" id="WP_014801576.1">
    <property type="nucleotide sequence ID" value="NC_018020.1"/>
</dbReference>
<accession>I4B199</accession>
<dbReference type="PANTHER" id="PTHR43802">
    <property type="entry name" value="ENOYL-COA HYDRATASE"/>
    <property type="match status" value="1"/>
</dbReference>
<dbReference type="SUPFAM" id="SSF52096">
    <property type="entry name" value="ClpP/crotonase"/>
    <property type="match status" value="1"/>
</dbReference>
<dbReference type="GO" id="GO:0003824">
    <property type="term" value="F:catalytic activity"/>
    <property type="evidence" value="ECO:0007669"/>
    <property type="project" value="UniProtKB-ARBA"/>
</dbReference>
<dbReference type="AlphaFoldDB" id="I4B199"/>
<proteinExistence type="inferred from homology"/>
<reference evidence="2 3" key="1">
    <citation type="submission" date="2012-06" db="EMBL/GenBank/DDBJ databases">
        <title>The complete chromosome of genome of Turneriella parva DSM 21527.</title>
        <authorList>
            <consortium name="US DOE Joint Genome Institute (JGI-PGF)"/>
            <person name="Lucas S."/>
            <person name="Han J."/>
            <person name="Lapidus A."/>
            <person name="Bruce D."/>
            <person name="Goodwin L."/>
            <person name="Pitluck S."/>
            <person name="Peters L."/>
            <person name="Kyrpides N."/>
            <person name="Mavromatis K."/>
            <person name="Ivanova N."/>
            <person name="Mikhailova N."/>
            <person name="Chertkov O."/>
            <person name="Detter J.C."/>
            <person name="Tapia R."/>
            <person name="Han C."/>
            <person name="Land M."/>
            <person name="Hauser L."/>
            <person name="Markowitz V."/>
            <person name="Cheng J.-F."/>
            <person name="Hugenholtz P."/>
            <person name="Woyke T."/>
            <person name="Wu D."/>
            <person name="Gronow S."/>
            <person name="Wellnitz S."/>
            <person name="Brambilla E."/>
            <person name="Klenk H.-P."/>
            <person name="Eisen J.A."/>
        </authorList>
    </citation>
    <scope>NUCLEOTIDE SEQUENCE [LARGE SCALE GENOMIC DNA]</scope>
    <source>
        <strain evidence="3">ATCC BAA-1111 / DSM 21527 / NCTC 11395 / H</strain>
    </source>
</reference>
<dbReference type="Gene3D" id="1.10.287.2460">
    <property type="match status" value="1"/>
</dbReference>
<dbReference type="InterPro" id="IPR001753">
    <property type="entry name" value="Enoyl-CoA_hydra/iso"/>
</dbReference>
<protein>
    <submittedName>
        <fullName evidence="2">Enoyl-CoA hydratase/isomerase</fullName>
    </submittedName>
</protein>
<dbReference type="PANTHER" id="PTHR43802:SF1">
    <property type="entry name" value="IP11341P-RELATED"/>
    <property type="match status" value="1"/>
</dbReference>
<dbReference type="OrthoDB" id="9775794at2"/>
<dbReference type="Proteomes" id="UP000006048">
    <property type="component" value="Chromosome"/>
</dbReference>
<dbReference type="Gene3D" id="3.90.226.10">
    <property type="entry name" value="2-enoyl-CoA Hydratase, Chain A, domain 1"/>
    <property type="match status" value="1"/>
</dbReference>
<sequence>MTTKPVLTQIHSTEGGKIYQITMNRPEVHNAVNGEMAKYLSEAWQKFRDDDALVVAVLHGAGDKSFCAGADLTALGELAQLGEGMTPQAIERYAMNDAGPLGGSRIVQQKPVITVSHGYTYAGGLELFCHGHIRIAEPQALFSVACRRWGVPLVDGGTVYLPRLLNWGAALPLIITGQRIRAQRAYEIGLVWELAKKGKGLDRALKVAAQICQSPRDALIADLSSALNGSHLPLSEALRLEARNLHPVATSESMKKGVERFNKGERFWAI</sequence>
<evidence type="ECO:0000256" key="1">
    <source>
        <dbReference type="ARBA" id="ARBA00005254"/>
    </source>
</evidence>
<keyword evidence="3" id="KW-1185">Reference proteome</keyword>
<evidence type="ECO:0000313" key="3">
    <source>
        <dbReference type="Proteomes" id="UP000006048"/>
    </source>
</evidence>
<name>I4B199_TURPD</name>